<accession>A0ABR6L8G2</accession>
<reference evidence="3 4" key="1">
    <citation type="submission" date="2020-08" db="EMBL/GenBank/DDBJ databases">
        <title>Genomic Encyclopedia of Type Strains, Phase IV (KMG-IV): sequencing the most valuable type-strain genomes for metagenomic binning, comparative biology and taxonomic classification.</title>
        <authorList>
            <person name="Goeker M."/>
        </authorList>
    </citation>
    <scope>NUCLEOTIDE SEQUENCE [LARGE SCALE GENOMIC DNA]</scope>
    <source>
        <strain evidence="3 4">DSM 7050</strain>
    </source>
</reference>
<dbReference type="Proteomes" id="UP000539538">
    <property type="component" value="Unassembled WGS sequence"/>
</dbReference>
<proteinExistence type="predicted"/>
<keyword evidence="1" id="KW-1133">Transmembrane helix</keyword>
<dbReference type="SUPFAM" id="SSF81469">
    <property type="entry name" value="Bacterial aa3 type cytochrome c oxidase subunit IV"/>
    <property type="match status" value="1"/>
</dbReference>
<keyword evidence="1" id="KW-0812">Transmembrane</keyword>
<protein>
    <submittedName>
        <fullName evidence="3">Cation transport ATPase</fullName>
    </submittedName>
</protein>
<keyword evidence="4" id="KW-1185">Reference proteome</keyword>
<comment type="caution">
    <text evidence="3">The sequence shown here is derived from an EMBL/GenBank/DDBJ whole genome shotgun (WGS) entry which is preliminary data.</text>
</comment>
<evidence type="ECO:0000256" key="1">
    <source>
        <dbReference type="SAM" id="Phobius"/>
    </source>
</evidence>
<dbReference type="InterPro" id="IPR036596">
    <property type="entry name" value="Cyt-C_aa3_sf"/>
</dbReference>
<feature type="transmembrane region" description="Helical" evidence="1">
    <location>
        <begin position="57"/>
        <end position="74"/>
    </location>
</feature>
<dbReference type="EMBL" id="JACHOT010000010">
    <property type="protein sequence ID" value="MBB4653094.1"/>
    <property type="molecule type" value="Genomic_DNA"/>
</dbReference>
<dbReference type="Pfam" id="PF07835">
    <property type="entry name" value="COX4_pro_2"/>
    <property type="match status" value="1"/>
</dbReference>
<sequence length="82" mass="8824">MADNTPTGPVELGAQMDYAEHEGTYKLFIKLSKYGTLFCVALMVAMAFGFFAPAGFFSSAVLFLVLVAVGGFLLRDLPTHIS</sequence>
<evidence type="ECO:0000313" key="3">
    <source>
        <dbReference type="EMBL" id="MBB4653094.1"/>
    </source>
</evidence>
<evidence type="ECO:0000313" key="4">
    <source>
        <dbReference type="Proteomes" id="UP000539538"/>
    </source>
</evidence>
<dbReference type="Gene3D" id="1.20.5.160">
    <property type="entry name" value="Bacterial aa3 type cytochrome c oxidase subunit IV"/>
    <property type="match status" value="1"/>
</dbReference>
<name>A0ABR6L8G2_9HYPH</name>
<gene>
    <name evidence="3" type="ORF">GGQ99_004879</name>
</gene>
<feature type="domain" description="Cytochrome c oxidase subunit IV bacterial aa3 type" evidence="2">
    <location>
        <begin position="7"/>
        <end position="50"/>
    </location>
</feature>
<dbReference type="InterPro" id="IPR012422">
    <property type="entry name" value="Cyt_c_oxidase_su4_bac-aa3"/>
</dbReference>
<evidence type="ECO:0000259" key="2">
    <source>
        <dbReference type="Pfam" id="PF07835"/>
    </source>
</evidence>
<organism evidence="3 4">
    <name type="scientific">Aminobacter niigataensis</name>
    <dbReference type="NCBI Taxonomy" id="83265"/>
    <lineage>
        <taxon>Bacteria</taxon>
        <taxon>Pseudomonadati</taxon>
        <taxon>Pseudomonadota</taxon>
        <taxon>Alphaproteobacteria</taxon>
        <taxon>Hyphomicrobiales</taxon>
        <taxon>Phyllobacteriaceae</taxon>
        <taxon>Aminobacter</taxon>
    </lineage>
</organism>
<keyword evidence="1" id="KW-0472">Membrane</keyword>
<dbReference type="RefSeq" id="WP_108607019.1">
    <property type="nucleotide sequence ID" value="NZ_BAAAVZ010000021.1"/>
</dbReference>
<feature type="transmembrane region" description="Helical" evidence="1">
    <location>
        <begin position="34"/>
        <end position="51"/>
    </location>
</feature>